<keyword evidence="2" id="KW-1185">Reference proteome</keyword>
<feature type="region of interest" description="Disordered" evidence="1">
    <location>
        <begin position="39"/>
        <end position="59"/>
    </location>
</feature>
<gene>
    <name evidence="3" type="primary">LOC113465756</name>
</gene>
<dbReference type="Proteomes" id="UP000079169">
    <property type="component" value="Unplaced"/>
</dbReference>
<name>A0A3Q0IJA7_DIACI</name>
<proteinExistence type="predicted"/>
<protein>
    <submittedName>
        <fullName evidence="3">Uncharacterized protein PB18E9.04c-like</fullName>
    </submittedName>
</protein>
<dbReference type="RefSeq" id="XP_026676336.1">
    <property type="nucleotide sequence ID" value="XM_026820535.1"/>
</dbReference>
<organism evidence="2 3">
    <name type="scientific">Diaphorina citri</name>
    <name type="common">Asian citrus psyllid</name>
    <dbReference type="NCBI Taxonomy" id="121845"/>
    <lineage>
        <taxon>Eukaryota</taxon>
        <taxon>Metazoa</taxon>
        <taxon>Ecdysozoa</taxon>
        <taxon>Arthropoda</taxon>
        <taxon>Hexapoda</taxon>
        <taxon>Insecta</taxon>
        <taxon>Pterygota</taxon>
        <taxon>Neoptera</taxon>
        <taxon>Paraneoptera</taxon>
        <taxon>Hemiptera</taxon>
        <taxon>Sternorrhyncha</taxon>
        <taxon>Psylloidea</taxon>
        <taxon>Psyllidae</taxon>
        <taxon>Diaphorininae</taxon>
        <taxon>Diaphorina</taxon>
    </lineage>
</organism>
<evidence type="ECO:0000256" key="1">
    <source>
        <dbReference type="SAM" id="MobiDB-lite"/>
    </source>
</evidence>
<accession>A0A3Q0IJA7</accession>
<dbReference type="GeneID" id="113465756"/>
<reference evidence="3" key="1">
    <citation type="submission" date="2025-08" db="UniProtKB">
        <authorList>
            <consortium name="RefSeq"/>
        </authorList>
    </citation>
    <scope>IDENTIFICATION</scope>
</reference>
<dbReference type="PaxDb" id="121845-A0A3Q0IJA7"/>
<dbReference type="AlphaFoldDB" id="A0A3Q0IJA7"/>
<evidence type="ECO:0000313" key="3">
    <source>
        <dbReference type="RefSeq" id="XP_026676336.1"/>
    </source>
</evidence>
<dbReference type="KEGG" id="dci:113465756"/>
<sequence length="195" mass="20677">MFSAPKKQKLSLKENSKTPQLIMVSTAPTILRTSTLNQLSKVKKSDTSPRKSVEELSPPLSAVPQITIVSKTPPSTTSTSTILPPPLTKTIARITPSTSVSSPVKITSISSPAGKLPQKTPTIPSTTSTITILPPPLTKTIARITPSTSVSSPVKITSVSSPAGKLPHNHGARLVQWSRVRISPSAKNHIDLDEL</sequence>
<evidence type="ECO:0000313" key="2">
    <source>
        <dbReference type="Proteomes" id="UP000079169"/>
    </source>
</evidence>
<feature type="compositionally biased region" description="Basic and acidic residues" evidence="1">
    <location>
        <begin position="43"/>
        <end position="54"/>
    </location>
</feature>